<evidence type="ECO:0000313" key="5">
    <source>
        <dbReference type="Proteomes" id="UP000193648"/>
    </source>
</evidence>
<name>A0A1Y2GX58_9FUNG</name>
<dbReference type="AlphaFoldDB" id="A0A1Y2GX58"/>
<dbReference type="PROSITE" id="PS00018">
    <property type="entry name" value="EF_HAND_1"/>
    <property type="match status" value="1"/>
</dbReference>
<dbReference type="Proteomes" id="UP000193648">
    <property type="component" value="Unassembled WGS sequence"/>
</dbReference>
<feature type="coiled-coil region" evidence="2">
    <location>
        <begin position="99"/>
        <end position="126"/>
    </location>
</feature>
<dbReference type="Gene3D" id="1.10.238.10">
    <property type="entry name" value="EF-hand"/>
    <property type="match status" value="1"/>
</dbReference>
<evidence type="ECO:0000259" key="3">
    <source>
        <dbReference type="PROSITE" id="PS50222"/>
    </source>
</evidence>
<dbReference type="GeneID" id="33564846"/>
<protein>
    <recommendedName>
        <fullName evidence="3">EF-hand domain-containing protein</fullName>
    </recommendedName>
</protein>
<dbReference type="InterPro" id="IPR011990">
    <property type="entry name" value="TPR-like_helical_dom_sf"/>
</dbReference>
<reference evidence="4 5" key="1">
    <citation type="submission" date="2016-07" db="EMBL/GenBank/DDBJ databases">
        <title>Pervasive Adenine N6-methylation of Active Genes in Fungi.</title>
        <authorList>
            <consortium name="DOE Joint Genome Institute"/>
            <person name="Mondo S.J."/>
            <person name="Dannebaum R.O."/>
            <person name="Kuo R.C."/>
            <person name="Labutti K."/>
            <person name="Haridas S."/>
            <person name="Kuo A."/>
            <person name="Salamov A."/>
            <person name="Ahrendt S.R."/>
            <person name="Lipzen A."/>
            <person name="Sullivan W."/>
            <person name="Andreopoulos W.B."/>
            <person name="Clum A."/>
            <person name="Lindquist E."/>
            <person name="Daum C."/>
            <person name="Ramamoorthy G.K."/>
            <person name="Gryganskyi A."/>
            <person name="Culley D."/>
            <person name="Magnuson J.K."/>
            <person name="James T.Y."/>
            <person name="O'Malley M.A."/>
            <person name="Stajich J.E."/>
            <person name="Spatafora J.W."/>
            <person name="Visel A."/>
            <person name="Grigoriev I.V."/>
        </authorList>
    </citation>
    <scope>NUCLEOTIDE SEQUENCE [LARGE SCALE GENOMIC DNA]</scope>
    <source>
        <strain evidence="4 5">NRRL 3116</strain>
    </source>
</reference>
<dbReference type="RefSeq" id="XP_021884614.1">
    <property type="nucleotide sequence ID" value="XM_022023002.1"/>
</dbReference>
<dbReference type="GO" id="GO:0005509">
    <property type="term" value="F:calcium ion binding"/>
    <property type="evidence" value="ECO:0007669"/>
    <property type="project" value="InterPro"/>
</dbReference>
<keyword evidence="5" id="KW-1185">Reference proteome</keyword>
<dbReference type="InterPro" id="IPR011992">
    <property type="entry name" value="EF-hand-dom_pair"/>
</dbReference>
<dbReference type="CDD" id="cd09917">
    <property type="entry name" value="F-box_SF"/>
    <property type="match status" value="1"/>
</dbReference>
<evidence type="ECO:0000256" key="2">
    <source>
        <dbReference type="SAM" id="Coils"/>
    </source>
</evidence>
<dbReference type="SUPFAM" id="SSF47473">
    <property type="entry name" value="EF-hand"/>
    <property type="match status" value="1"/>
</dbReference>
<dbReference type="InterPro" id="IPR002048">
    <property type="entry name" value="EF_hand_dom"/>
</dbReference>
<feature type="domain" description="EF-hand" evidence="3">
    <location>
        <begin position="220"/>
        <end position="255"/>
    </location>
</feature>
<dbReference type="InterPro" id="IPR036047">
    <property type="entry name" value="F-box-like_dom_sf"/>
</dbReference>
<evidence type="ECO:0000256" key="1">
    <source>
        <dbReference type="ARBA" id="ARBA00022837"/>
    </source>
</evidence>
<dbReference type="InterPro" id="IPR018247">
    <property type="entry name" value="EF_Hand_1_Ca_BS"/>
</dbReference>
<keyword evidence="1" id="KW-0106">Calcium</keyword>
<dbReference type="Gene3D" id="1.20.1280.50">
    <property type="match status" value="1"/>
</dbReference>
<dbReference type="EMBL" id="MCFF01000005">
    <property type="protein sequence ID" value="ORZ26867.1"/>
    <property type="molecule type" value="Genomic_DNA"/>
</dbReference>
<dbReference type="InParanoid" id="A0A1Y2GX58"/>
<dbReference type="STRING" id="64571.A0A1Y2GX58"/>
<accession>A0A1Y2GX58</accession>
<dbReference type="SUPFAM" id="SSF81383">
    <property type="entry name" value="F-box domain"/>
    <property type="match status" value="1"/>
</dbReference>
<comment type="caution">
    <text evidence="4">The sequence shown here is derived from an EMBL/GenBank/DDBJ whole genome shotgun (WGS) entry which is preliminary data.</text>
</comment>
<dbReference type="PROSITE" id="PS50222">
    <property type="entry name" value="EF_HAND_2"/>
    <property type="match status" value="1"/>
</dbReference>
<organism evidence="4 5">
    <name type="scientific">Lobosporangium transversale</name>
    <dbReference type="NCBI Taxonomy" id="64571"/>
    <lineage>
        <taxon>Eukaryota</taxon>
        <taxon>Fungi</taxon>
        <taxon>Fungi incertae sedis</taxon>
        <taxon>Mucoromycota</taxon>
        <taxon>Mortierellomycotina</taxon>
        <taxon>Mortierellomycetes</taxon>
        <taxon>Mortierellales</taxon>
        <taxon>Mortierellaceae</taxon>
        <taxon>Lobosporangium</taxon>
    </lineage>
</organism>
<sequence length="320" mass="35909">MSSSNKTFDTLTEDLIEILVSYLEPLDMVNLGATSKRLYKEINQPTVWEHKAIDDFGDRFTITSILNSAGLDLGEQNKSEPTDWREYYKERHQAISKMNKDGDSQIAQSEKDYEEAQELLRGFQASGEIESLSKAAQLMVGILDNFPGHAGCYHLLGFTLYVLNELEDALSLLEIGSMVDPNYEPIKELTKEIHALQDGYGSTMSDAAPLLDNAKELSAPLKAALTAIFNSFDKDRDGSLSPTELSDFVYRTNGSRPPTAFLTQMGIQFGKDAKGYLTLEGFFNFFLEQTLEDPIETRRDLERHGYDGDRLVRCDVARNA</sequence>
<evidence type="ECO:0000313" key="4">
    <source>
        <dbReference type="EMBL" id="ORZ26867.1"/>
    </source>
</evidence>
<proteinExistence type="predicted"/>
<dbReference type="SUPFAM" id="SSF48452">
    <property type="entry name" value="TPR-like"/>
    <property type="match status" value="1"/>
</dbReference>
<keyword evidence="2" id="KW-0175">Coiled coil</keyword>
<gene>
    <name evidence="4" type="ORF">BCR41DRAFT_346995</name>
</gene>
<dbReference type="OrthoDB" id="26525at2759"/>